<keyword evidence="1 4" id="KW-0812">Transmembrane</keyword>
<feature type="transmembrane region" description="Helical" evidence="4">
    <location>
        <begin position="364"/>
        <end position="385"/>
    </location>
</feature>
<evidence type="ECO:0000256" key="1">
    <source>
        <dbReference type="ARBA" id="ARBA00022692"/>
    </source>
</evidence>
<feature type="transmembrane region" description="Helical" evidence="4">
    <location>
        <begin position="100"/>
        <end position="118"/>
    </location>
</feature>
<feature type="transmembrane region" description="Helical" evidence="4">
    <location>
        <begin position="130"/>
        <end position="150"/>
    </location>
</feature>
<dbReference type="PANTHER" id="PTHR23521">
    <property type="entry name" value="TRANSPORTER MFS SUPERFAMILY"/>
    <property type="match status" value="1"/>
</dbReference>
<feature type="transmembrane region" description="Helical" evidence="4">
    <location>
        <begin position="304"/>
        <end position="327"/>
    </location>
</feature>
<evidence type="ECO:0000256" key="3">
    <source>
        <dbReference type="ARBA" id="ARBA00023136"/>
    </source>
</evidence>
<dbReference type="Gene3D" id="1.20.1250.20">
    <property type="entry name" value="MFS general substrate transporter like domains"/>
    <property type="match status" value="1"/>
</dbReference>
<feature type="transmembrane region" description="Helical" evidence="4">
    <location>
        <begin position="339"/>
        <end position="358"/>
    </location>
</feature>
<dbReference type="InterPro" id="IPR036259">
    <property type="entry name" value="MFS_trans_sf"/>
</dbReference>
<feature type="transmembrane region" description="Helical" evidence="4">
    <location>
        <begin position="162"/>
        <end position="185"/>
    </location>
</feature>
<dbReference type="RefSeq" id="WP_285670642.1">
    <property type="nucleotide sequence ID" value="NZ_BSYI01000006.1"/>
</dbReference>
<keyword evidence="2 4" id="KW-1133">Transmembrane helix</keyword>
<evidence type="ECO:0000256" key="4">
    <source>
        <dbReference type="SAM" id="Phobius"/>
    </source>
</evidence>
<sequence>MTKRRAVGLLILAEILAMGLWFSSAAVLPEMGAEAGLPASRLAWLATAVQLGFAGGALGFAVLGLADRYDPRAVFFLSAMVAAAANLALLWAPLGGWTAILLRAVTGAALAGVYPVGMKIAVGWGQRDRALLVSLLVCALTLGSASPHLIALGSAEAGGTDWRAVIAACSGFAALGGVLALLIGLGPHHARAARLDPGAIRLAWTEPRIRYAFLGYLGHMWELYALWAWVGLIAQLSFAEAGIVEAWPARLTAFAAIALGGLACIPAGWLADRAGRARTALGCLLLSCAAGLATAAAFGGSPWLAALLLIAWGIAVIPDSALYSTLVADAAPPERAGSLMTLQTALGFLLTAATVQTLPLVAGALGWPGALALLAIGPAAGAWAMRRLIRLRQPST</sequence>
<dbReference type="InterPro" id="IPR020846">
    <property type="entry name" value="MFS_dom"/>
</dbReference>
<dbReference type="SUPFAM" id="SSF103473">
    <property type="entry name" value="MFS general substrate transporter"/>
    <property type="match status" value="1"/>
</dbReference>
<comment type="caution">
    <text evidence="6">The sequence shown here is derived from an EMBL/GenBank/DDBJ whole genome shotgun (WGS) entry which is preliminary data.</text>
</comment>
<feature type="transmembrane region" description="Helical" evidence="4">
    <location>
        <begin position="73"/>
        <end position="94"/>
    </location>
</feature>
<feature type="domain" description="Major facilitator superfamily (MFS) profile" evidence="5">
    <location>
        <begin position="1"/>
        <end position="393"/>
    </location>
</feature>
<evidence type="ECO:0000313" key="6">
    <source>
        <dbReference type="EMBL" id="GMG81907.1"/>
    </source>
</evidence>
<evidence type="ECO:0000256" key="2">
    <source>
        <dbReference type="ARBA" id="ARBA00022989"/>
    </source>
</evidence>
<keyword evidence="7" id="KW-1185">Reference proteome</keyword>
<feature type="transmembrane region" description="Helical" evidence="4">
    <location>
        <begin position="41"/>
        <end position="66"/>
    </location>
</feature>
<feature type="transmembrane region" description="Helical" evidence="4">
    <location>
        <begin position="250"/>
        <end position="271"/>
    </location>
</feature>
<evidence type="ECO:0000259" key="5">
    <source>
        <dbReference type="PROSITE" id="PS50850"/>
    </source>
</evidence>
<evidence type="ECO:0000313" key="7">
    <source>
        <dbReference type="Proteomes" id="UP001239909"/>
    </source>
</evidence>
<name>A0ABQ6LJR6_9RHOB</name>
<dbReference type="InterPro" id="IPR011701">
    <property type="entry name" value="MFS"/>
</dbReference>
<reference evidence="6 7" key="1">
    <citation type="submission" date="2023-04" db="EMBL/GenBank/DDBJ databases">
        <title>Marinoamorphus aggregata gen. nov., sp. Nov., isolate from tissue of brittle star Ophioplocus japonicus.</title>
        <authorList>
            <person name="Kawano K."/>
            <person name="Sawayama S."/>
            <person name="Nakagawa S."/>
        </authorList>
    </citation>
    <scope>NUCLEOTIDE SEQUENCE [LARGE SCALE GENOMIC DNA]</scope>
    <source>
        <strain evidence="6 7">NKW23</strain>
    </source>
</reference>
<feature type="transmembrane region" description="Helical" evidence="4">
    <location>
        <begin position="278"/>
        <end position="298"/>
    </location>
</feature>
<protein>
    <submittedName>
        <fullName evidence="6">MFS transporter</fullName>
    </submittedName>
</protein>
<organism evidence="6 7">
    <name type="scientific">Paralimibaculum aggregatum</name>
    <dbReference type="NCBI Taxonomy" id="3036245"/>
    <lineage>
        <taxon>Bacteria</taxon>
        <taxon>Pseudomonadati</taxon>
        <taxon>Pseudomonadota</taxon>
        <taxon>Alphaproteobacteria</taxon>
        <taxon>Rhodobacterales</taxon>
        <taxon>Paracoccaceae</taxon>
        <taxon>Paralimibaculum</taxon>
    </lineage>
</organism>
<dbReference type="PANTHER" id="PTHR23521:SF3">
    <property type="entry name" value="MFS TRANSPORTER"/>
    <property type="match status" value="1"/>
</dbReference>
<gene>
    <name evidence="6" type="ORF">LNKW23_11200</name>
</gene>
<proteinExistence type="predicted"/>
<dbReference type="EMBL" id="BSYI01000006">
    <property type="protein sequence ID" value="GMG81907.1"/>
    <property type="molecule type" value="Genomic_DNA"/>
</dbReference>
<feature type="transmembrane region" description="Helical" evidence="4">
    <location>
        <begin position="211"/>
        <end position="230"/>
    </location>
</feature>
<dbReference type="Pfam" id="PF07690">
    <property type="entry name" value="MFS_1"/>
    <property type="match status" value="1"/>
</dbReference>
<dbReference type="Proteomes" id="UP001239909">
    <property type="component" value="Unassembled WGS sequence"/>
</dbReference>
<keyword evidence="3 4" id="KW-0472">Membrane</keyword>
<dbReference type="PROSITE" id="PS50850">
    <property type="entry name" value="MFS"/>
    <property type="match status" value="1"/>
</dbReference>
<accession>A0ABQ6LJR6</accession>